<dbReference type="SUPFAM" id="SSF53649">
    <property type="entry name" value="Alkaline phosphatase-like"/>
    <property type="match status" value="1"/>
</dbReference>
<name>A0A501XSI1_9SPHN</name>
<dbReference type="OrthoDB" id="9803751at2"/>
<dbReference type="PROSITE" id="PS00149">
    <property type="entry name" value="SULFATASE_2"/>
    <property type="match status" value="1"/>
</dbReference>
<feature type="chain" id="PRO_5021223289" evidence="6">
    <location>
        <begin position="40"/>
        <end position="486"/>
    </location>
</feature>
<protein>
    <submittedName>
        <fullName evidence="8">Arylsulfatase</fullName>
    </submittedName>
</protein>
<sequence length="486" mass="51959">MSEPEDQDGQVGRRAVLKSGAAFAAAVATLASMPGGAMAATGKKPHILYILADDVGWQDLGFRGSDIRTPNIDRLASGGRLLDEFYSQPMCTPTRAAIMTGRYPLRYGLQMGVIPSGAGYGLATDEQTLPQVLKEAGYKTAIVGKWHLGHGDKAYWPKQRGFDYAYGPLIGEIDHFKHSSHGVRDWFRDNEPLVEEGYDTDLFGQDAIRLISGHNKATPLFLYLAFTAPHTPYQAPDAWMARYAHIADPSRRAYAAQISAMDDQIGKVIAALEKSGMRDDTLIIFHSDNGGTRSKMFAGEAAVGGDLPPNNGPFRDGKGTLYEGGVRVGAVVNWPGKVQPGKAEGLFHVVDMLPTLAAVAGASADGGKPLDGVNVWPAIAGKTISPRKDVVLNVELTQGSVRDGDWKLVWLTTLPGALQLFNLAKDPGETTDLATANPDKVKALQARVVELATAMQPPLFAMEALRATLANPPVFGGQPAAGHGEH</sequence>
<dbReference type="InterPro" id="IPR000917">
    <property type="entry name" value="Sulfatase_N"/>
</dbReference>
<dbReference type="InterPro" id="IPR047115">
    <property type="entry name" value="ARSB"/>
</dbReference>
<reference evidence="8 9" key="1">
    <citation type="submission" date="2019-06" db="EMBL/GenBank/DDBJ databases">
        <authorList>
            <person name="Lee I."/>
            <person name="Jang G.I."/>
            <person name="Hwang C.Y."/>
        </authorList>
    </citation>
    <scope>NUCLEOTIDE SEQUENCE [LARGE SCALE GENOMIC DNA]</scope>
    <source>
        <strain evidence="8 9">PAMC 28131</strain>
    </source>
</reference>
<organism evidence="8 9">
    <name type="scientific">Sandaracinobacter neustonicus</name>
    <dbReference type="NCBI Taxonomy" id="1715348"/>
    <lineage>
        <taxon>Bacteria</taxon>
        <taxon>Pseudomonadati</taxon>
        <taxon>Pseudomonadota</taxon>
        <taxon>Alphaproteobacteria</taxon>
        <taxon>Sphingomonadales</taxon>
        <taxon>Sphingosinicellaceae</taxon>
        <taxon>Sandaracinobacter</taxon>
    </lineage>
</organism>
<keyword evidence="2" id="KW-0479">Metal-binding</keyword>
<dbReference type="Gene3D" id="3.40.720.10">
    <property type="entry name" value="Alkaline Phosphatase, subunit A"/>
    <property type="match status" value="1"/>
</dbReference>
<keyword evidence="6" id="KW-0732">Signal</keyword>
<evidence type="ECO:0000256" key="5">
    <source>
        <dbReference type="ARBA" id="ARBA00023180"/>
    </source>
</evidence>
<comment type="caution">
    <text evidence="8">The sequence shown here is derived from an EMBL/GenBank/DDBJ whole genome shotgun (WGS) entry which is preliminary data.</text>
</comment>
<dbReference type="CDD" id="cd16029">
    <property type="entry name" value="4-S"/>
    <property type="match status" value="1"/>
</dbReference>
<evidence type="ECO:0000256" key="3">
    <source>
        <dbReference type="ARBA" id="ARBA00022801"/>
    </source>
</evidence>
<evidence type="ECO:0000256" key="4">
    <source>
        <dbReference type="ARBA" id="ARBA00022837"/>
    </source>
</evidence>
<evidence type="ECO:0000313" key="9">
    <source>
        <dbReference type="Proteomes" id="UP000319897"/>
    </source>
</evidence>
<keyword evidence="3" id="KW-0378">Hydrolase</keyword>
<evidence type="ECO:0000256" key="2">
    <source>
        <dbReference type="ARBA" id="ARBA00022723"/>
    </source>
</evidence>
<dbReference type="PANTHER" id="PTHR10342">
    <property type="entry name" value="ARYLSULFATASE"/>
    <property type="match status" value="1"/>
</dbReference>
<dbReference type="InterPro" id="IPR024607">
    <property type="entry name" value="Sulfatase_CS"/>
</dbReference>
<evidence type="ECO:0000256" key="6">
    <source>
        <dbReference type="SAM" id="SignalP"/>
    </source>
</evidence>
<feature type="domain" description="Sulfatase N-terminal" evidence="7">
    <location>
        <begin position="45"/>
        <end position="361"/>
    </location>
</feature>
<proteinExistence type="inferred from homology"/>
<dbReference type="GO" id="GO:0008484">
    <property type="term" value="F:sulfuric ester hydrolase activity"/>
    <property type="evidence" value="ECO:0007669"/>
    <property type="project" value="InterPro"/>
</dbReference>
<keyword evidence="5" id="KW-0325">Glycoprotein</keyword>
<keyword evidence="9" id="KW-1185">Reference proteome</keyword>
<dbReference type="RefSeq" id="WP_140926740.1">
    <property type="nucleotide sequence ID" value="NZ_VFSU01000011.1"/>
</dbReference>
<dbReference type="PROSITE" id="PS51318">
    <property type="entry name" value="TAT"/>
    <property type="match status" value="1"/>
</dbReference>
<dbReference type="AlphaFoldDB" id="A0A501XSI1"/>
<accession>A0A501XSI1</accession>
<evidence type="ECO:0000259" key="7">
    <source>
        <dbReference type="Pfam" id="PF00884"/>
    </source>
</evidence>
<dbReference type="InterPro" id="IPR017850">
    <property type="entry name" value="Alkaline_phosphatase_core_sf"/>
</dbReference>
<keyword evidence="4" id="KW-0106">Calcium</keyword>
<dbReference type="Proteomes" id="UP000319897">
    <property type="component" value="Unassembled WGS sequence"/>
</dbReference>
<dbReference type="PANTHER" id="PTHR10342:SF274">
    <property type="entry name" value="ARYLSULFATASE B"/>
    <property type="match status" value="1"/>
</dbReference>
<feature type="signal peptide" evidence="6">
    <location>
        <begin position="1"/>
        <end position="39"/>
    </location>
</feature>
<dbReference type="InterPro" id="IPR006311">
    <property type="entry name" value="TAT_signal"/>
</dbReference>
<gene>
    <name evidence="8" type="ORF">FJQ54_02330</name>
</gene>
<comment type="similarity">
    <text evidence="1">Belongs to the sulfatase family.</text>
</comment>
<evidence type="ECO:0000256" key="1">
    <source>
        <dbReference type="ARBA" id="ARBA00008779"/>
    </source>
</evidence>
<dbReference type="Pfam" id="PF00884">
    <property type="entry name" value="Sulfatase"/>
    <property type="match status" value="1"/>
</dbReference>
<dbReference type="PROSITE" id="PS00523">
    <property type="entry name" value="SULFATASE_1"/>
    <property type="match status" value="1"/>
</dbReference>
<evidence type="ECO:0000313" key="8">
    <source>
        <dbReference type="EMBL" id="TPE63712.1"/>
    </source>
</evidence>
<dbReference type="EMBL" id="VFSU01000011">
    <property type="protein sequence ID" value="TPE63712.1"/>
    <property type="molecule type" value="Genomic_DNA"/>
</dbReference>
<dbReference type="Gene3D" id="3.30.1120.10">
    <property type="match status" value="1"/>
</dbReference>
<dbReference type="GO" id="GO:0046872">
    <property type="term" value="F:metal ion binding"/>
    <property type="evidence" value="ECO:0007669"/>
    <property type="project" value="UniProtKB-KW"/>
</dbReference>